<dbReference type="AlphaFoldDB" id="A0A0P9NHY4"/>
<feature type="domain" description="Enolase C-terminal" evidence="1">
    <location>
        <begin position="4"/>
        <end position="64"/>
    </location>
</feature>
<dbReference type="InterPro" id="IPR036849">
    <property type="entry name" value="Enolase-like_C_sf"/>
</dbReference>
<sequence>MLEGSVGTLAAAHAFATLDRLEWHPELFGPLLLTEDILVEPPVYRDFQLIIPDTPGLGLELDAERLSHFARS</sequence>
<evidence type="ECO:0000313" key="2">
    <source>
        <dbReference type="EMBL" id="KPW98458.1"/>
    </source>
</evidence>
<reference evidence="2 3" key="1">
    <citation type="submission" date="2015-09" db="EMBL/GenBank/DDBJ databases">
        <title>Genome announcement of multiple Pseudomonas syringae strains.</title>
        <authorList>
            <person name="Thakur S."/>
            <person name="Wang P.W."/>
            <person name="Gong Y."/>
            <person name="Weir B.S."/>
            <person name="Guttman D.S."/>
        </authorList>
    </citation>
    <scope>NUCLEOTIDE SEQUENCE [LARGE SCALE GENOMIC DNA]</scope>
    <source>
        <strain evidence="2 3">ICMP17524</strain>
    </source>
</reference>
<dbReference type="InterPro" id="IPR029065">
    <property type="entry name" value="Enolase_C-like"/>
</dbReference>
<evidence type="ECO:0000259" key="1">
    <source>
        <dbReference type="Pfam" id="PF13378"/>
    </source>
</evidence>
<dbReference type="Gene3D" id="3.20.20.120">
    <property type="entry name" value="Enolase-like C-terminal domain"/>
    <property type="match status" value="1"/>
</dbReference>
<dbReference type="SUPFAM" id="SSF51604">
    <property type="entry name" value="Enolase C-terminal domain-like"/>
    <property type="match status" value="1"/>
</dbReference>
<accession>A0A0P9NHY4</accession>
<organism evidence="2 3">
    <name type="scientific">Pseudomonas syringae pv. cerasicola</name>
    <dbReference type="NCBI Taxonomy" id="264451"/>
    <lineage>
        <taxon>Bacteria</taxon>
        <taxon>Pseudomonadati</taxon>
        <taxon>Pseudomonadota</taxon>
        <taxon>Gammaproteobacteria</taxon>
        <taxon>Pseudomonadales</taxon>
        <taxon>Pseudomonadaceae</taxon>
        <taxon>Pseudomonas</taxon>
        <taxon>Pseudomonas syringae</taxon>
    </lineage>
</organism>
<dbReference type="Pfam" id="PF13378">
    <property type="entry name" value="MR_MLE_C"/>
    <property type="match status" value="1"/>
</dbReference>
<comment type="caution">
    <text evidence="2">The sequence shown here is derived from an EMBL/GenBank/DDBJ whole genome shotgun (WGS) entry which is preliminary data.</text>
</comment>
<dbReference type="PATRIC" id="fig|264451.4.peg.5729"/>
<dbReference type="Proteomes" id="UP000050356">
    <property type="component" value="Unassembled WGS sequence"/>
</dbReference>
<dbReference type="EMBL" id="LJQA01000197">
    <property type="protein sequence ID" value="KPW98458.1"/>
    <property type="molecule type" value="Genomic_DNA"/>
</dbReference>
<name>A0A0P9NHY4_PSESX</name>
<protein>
    <recommendedName>
        <fullName evidence="1">Enolase C-terminal domain-containing protein</fullName>
    </recommendedName>
</protein>
<evidence type="ECO:0000313" key="3">
    <source>
        <dbReference type="Proteomes" id="UP000050356"/>
    </source>
</evidence>
<proteinExistence type="predicted"/>
<gene>
    <name evidence="2" type="ORF">ALO50_200011</name>
</gene>